<dbReference type="PROSITE" id="PS50837">
    <property type="entry name" value="NACHT"/>
    <property type="match status" value="1"/>
</dbReference>
<evidence type="ECO:0000313" key="4">
    <source>
        <dbReference type="EMBL" id="KAF9442200.1"/>
    </source>
</evidence>
<protein>
    <recommendedName>
        <fullName evidence="3">NACHT domain-containing protein</fullName>
    </recommendedName>
</protein>
<dbReference type="Gene3D" id="3.40.50.300">
    <property type="entry name" value="P-loop containing nucleotide triphosphate hydrolases"/>
    <property type="match status" value="1"/>
</dbReference>
<dbReference type="AlphaFoldDB" id="A0A9P5X1C5"/>
<evidence type="ECO:0000256" key="1">
    <source>
        <dbReference type="ARBA" id="ARBA00022737"/>
    </source>
</evidence>
<dbReference type="PANTHER" id="PTHR10039:SF14">
    <property type="entry name" value="NACHT DOMAIN-CONTAINING PROTEIN"/>
    <property type="match status" value="1"/>
</dbReference>
<dbReference type="SUPFAM" id="SSF52540">
    <property type="entry name" value="P-loop containing nucleoside triphosphate hydrolases"/>
    <property type="match status" value="1"/>
</dbReference>
<dbReference type="InterPro" id="IPR027417">
    <property type="entry name" value="P-loop_NTPase"/>
</dbReference>
<sequence>MTAGTPEAGLDAGARFPPPKCHPGSRRTIKAKLEEWLFSIDHQRKMFWLHGPAGVGKSAVAQTFAELARDGTRLGAAYFFSALDDTLRRSNPLRVVPSLAYQLAILNEPYKQALTHLLATDPAILYAALHVQFQRLIIEPFSLLASHSRQATENPYLIVVDGLDECSDERAQCKLVQLISNAAQRSDLPLLWLVCSRPEPHITYTFSRLDSDILCDRGELSIDDEARADVERYLRDSFVEIHESYRHVITVPRGGCWPPQDTFGVVSRASSGLFVFASTVVRVVDDPTIGDPDAQLKSLSSMLQGLEDIGIHNPLQALDIFYSRILSKVPQHILSVAIQILGFCVYQDAFFGTVYYTSRKVWMFCGIGQGVYYSALQKLHSVARVPSHENAPNDCLSFYHKSFSDYLGSQHRSGKYHLSRKRFTATFVSNGLRVYNSILMYEHPDRIGVEEHACAQAILAQCSAESDLDYSEIRLNVRISPGVLFLMGDNADVFDAPREFNFGLLDKSYDLVMILKAATHQNWNQNIAQNFIHTGVINGSRTDEQLLYHLSILAD</sequence>
<evidence type="ECO:0000256" key="2">
    <source>
        <dbReference type="SAM" id="MobiDB-lite"/>
    </source>
</evidence>
<gene>
    <name evidence="4" type="ORF">P691DRAFT_739153</name>
</gene>
<comment type="caution">
    <text evidence="4">The sequence shown here is derived from an EMBL/GenBank/DDBJ whole genome shotgun (WGS) entry which is preliminary data.</text>
</comment>
<dbReference type="PANTHER" id="PTHR10039">
    <property type="entry name" value="AMELOGENIN"/>
    <property type="match status" value="1"/>
</dbReference>
<feature type="non-terminal residue" evidence="4">
    <location>
        <position position="555"/>
    </location>
</feature>
<evidence type="ECO:0000259" key="3">
    <source>
        <dbReference type="PROSITE" id="PS50837"/>
    </source>
</evidence>
<feature type="region of interest" description="Disordered" evidence="2">
    <location>
        <begin position="1"/>
        <end position="25"/>
    </location>
</feature>
<dbReference type="InterPro" id="IPR056884">
    <property type="entry name" value="NPHP3-like_N"/>
</dbReference>
<feature type="domain" description="NACHT" evidence="3">
    <location>
        <begin position="45"/>
        <end position="189"/>
    </location>
</feature>
<organism evidence="4 5">
    <name type="scientific">Macrolepiota fuliginosa MF-IS2</name>
    <dbReference type="NCBI Taxonomy" id="1400762"/>
    <lineage>
        <taxon>Eukaryota</taxon>
        <taxon>Fungi</taxon>
        <taxon>Dikarya</taxon>
        <taxon>Basidiomycota</taxon>
        <taxon>Agaricomycotina</taxon>
        <taxon>Agaricomycetes</taxon>
        <taxon>Agaricomycetidae</taxon>
        <taxon>Agaricales</taxon>
        <taxon>Agaricineae</taxon>
        <taxon>Agaricaceae</taxon>
        <taxon>Macrolepiota</taxon>
    </lineage>
</organism>
<proteinExistence type="predicted"/>
<name>A0A9P5X1C5_9AGAR</name>
<dbReference type="EMBL" id="MU151682">
    <property type="protein sequence ID" value="KAF9442200.1"/>
    <property type="molecule type" value="Genomic_DNA"/>
</dbReference>
<reference evidence="4" key="1">
    <citation type="submission" date="2020-11" db="EMBL/GenBank/DDBJ databases">
        <authorList>
            <consortium name="DOE Joint Genome Institute"/>
            <person name="Ahrendt S."/>
            <person name="Riley R."/>
            <person name="Andreopoulos W."/>
            <person name="Labutti K."/>
            <person name="Pangilinan J."/>
            <person name="Ruiz-Duenas F.J."/>
            <person name="Barrasa J.M."/>
            <person name="Sanchez-Garcia M."/>
            <person name="Camarero S."/>
            <person name="Miyauchi S."/>
            <person name="Serrano A."/>
            <person name="Linde D."/>
            <person name="Babiker R."/>
            <person name="Drula E."/>
            <person name="Ayuso-Fernandez I."/>
            <person name="Pacheco R."/>
            <person name="Padilla G."/>
            <person name="Ferreira P."/>
            <person name="Barriuso J."/>
            <person name="Kellner H."/>
            <person name="Castanera R."/>
            <person name="Alfaro M."/>
            <person name="Ramirez L."/>
            <person name="Pisabarro A.G."/>
            <person name="Kuo A."/>
            <person name="Tritt A."/>
            <person name="Lipzen A."/>
            <person name="He G."/>
            <person name="Yan M."/>
            <person name="Ng V."/>
            <person name="Cullen D."/>
            <person name="Martin F."/>
            <person name="Rosso M.-N."/>
            <person name="Henrissat B."/>
            <person name="Hibbett D."/>
            <person name="Martinez A.T."/>
            <person name="Grigoriev I.V."/>
        </authorList>
    </citation>
    <scope>NUCLEOTIDE SEQUENCE</scope>
    <source>
        <strain evidence="4">MF-IS2</strain>
    </source>
</reference>
<keyword evidence="1" id="KW-0677">Repeat</keyword>
<accession>A0A9P5X1C5</accession>
<keyword evidence="5" id="KW-1185">Reference proteome</keyword>
<dbReference type="Pfam" id="PF24883">
    <property type="entry name" value="NPHP3_N"/>
    <property type="match status" value="1"/>
</dbReference>
<dbReference type="Proteomes" id="UP000807342">
    <property type="component" value="Unassembled WGS sequence"/>
</dbReference>
<dbReference type="OrthoDB" id="4760524at2759"/>
<evidence type="ECO:0000313" key="5">
    <source>
        <dbReference type="Proteomes" id="UP000807342"/>
    </source>
</evidence>
<dbReference type="InterPro" id="IPR007111">
    <property type="entry name" value="NACHT_NTPase"/>
</dbReference>